<dbReference type="Gene3D" id="3.30.420.40">
    <property type="match status" value="1"/>
</dbReference>
<dbReference type="Pfam" id="PF00022">
    <property type="entry name" value="Actin"/>
    <property type="match status" value="1"/>
</dbReference>
<dbReference type="InterPro" id="IPR004000">
    <property type="entry name" value="Actin"/>
</dbReference>
<feature type="non-terminal residue" evidence="1">
    <location>
        <position position="1"/>
    </location>
</feature>
<sequence length="68" mass="7460">LGSCTVRAGYSGSTTPYLETESAVSKYRDCKTNRTIMLAGSDCYVDTMSRSNVRPLHEDGIVCNYDSI</sequence>
<evidence type="ECO:0000313" key="2">
    <source>
        <dbReference type="Proteomes" id="UP001153365"/>
    </source>
</evidence>
<gene>
    <name evidence="1" type="ORF">PPACK8108_LOCUS655</name>
</gene>
<proteinExistence type="predicted"/>
<accession>A0AAV0AE31</accession>
<dbReference type="AlphaFoldDB" id="A0AAV0AE31"/>
<evidence type="ECO:0000313" key="1">
    <source>
        <dbReference type="EMBL" id="CAH7666309.1"/>
    </source>
</evidence>
<dbReference type="Proteomes" id="UP001153365">
    <property type="component" value="Unassembled WGS sequence"/>
</dbReference>
<dbReference type="SUPFAM" id="SSF53067">
    <property type="entry name" value="Actin-like ATPase domain"/>
    <property type="match status" value="1"/>
</dbReference>
<dbReference type="EMBL" id="CALTRL010000095">
    <property type="protein sequence ID" value="CAH7666309.1"/>
    <property type="molecule type" value="Genomic_DNA"/>
</dbReference>
<comment type="caution">
    <text evidence="1">The sequence shown here is derived from an EMBL/GenBank/DDBJ whole genome shotgun (WGS) entry which is preliminary data.</text>
</comment>
<protein>
    <submittedName>
        <fullName evidence="1">Uncharacterized protein</fullName>
    </submittedName>
</protein>
<name>A0AAV0AE31_PHAPC</name>
<dbReference type="InterPro" id="IPR043129">
    <property type="entry name" value="ATPase_NBD"/>
</dbReference>
<reference evidence="1" key="1">
    <citation type="submission" date="2022-06" db="EMBL/GenBank/DDBJ databases">
        <authorList>
            <consortium name="SYNGENTA / RWTH Aachen University"/>
        </authorList>
    </citation>
    <scope>NUCLEOTIDE SEQUENCE</scope>
</reference>
<organism evidence="1 2">
    <name type="scientific">Phakopsora pachyrhizi</name>
    <name type="common">Asian soybean rust disease fungus</name>
    <dbReference type="NCBI Taxonomy" id="170000"/>
    <lineage>
        <taxon>Eukaryota</taxon>
        <taxon>Fungi</taxon>
        <taxon>Dikarya</taxon>
        <taxon>Basidiomycota</taxon>
        <taxon>Pucciniomycotina</taxon>
        <taxon>Pucciniomycetes</taxon>
        <taxon>Pucciniales</taxon>
        <taxon>Phakopsoraceae</taxon>
        <taxon>Phakopsora</taxon>
    </lineage>
</organism>
<keyword evidence="2" id="KW-1185">Reference proteome</keyword>
<feature type="non-terminal residue" evidence="1">
    <location>
        <position position="68"/>
    </location>
</feature>